<dbReference type="SMART" id="SM00385">
    <property type="entry name" value="CYCLIN"/>
    <property type="match status" value="2"/>
</dbReference>
<dbReference type="AlphaFoldDB" id="A0A9N8WFI0"/>
<dbReference type="CDD" id="cd20537">
    <property type="entry name" value="CYCLIN_CCNO-like_rpt2"/>
    <property type="match status" value="1"/>
</dbReference>
<dbReference type="InterPro" id="IPR004367">
    <property type="entry name" value="Cyclin_C-dom"/>
</dbReference>
<keyword evidence="4" id="KW-0131">Cell cycle</keyword>
<dbReference type="InterPro" id="IPR006671">
    <property type="entry name" value="Cyclin_N"/>
</dbReference>
<dbReference type="GO" id="GO:0051301">
    <property type="term" value="P:cell division"/>
    <property type="evidence" value="ECO:0007669"/>
    <property type="project" value="UniProtKB-KW"/>
</dbReference>
<evidence type="ECO:0000256" key="5">
    <source>
        <dbReference type="RuleBase" id="RU000383"/>
    </source>
</evidence>
<comment type="similarity">
    <text evidence="1 5">Belongs to the cyclin family.</text>
</comment>
<organism evidence="7 8">
    <name type="scientific">Ambispora gerdemannii</name>
    <dbReference type="NCBI Taxonomy" id="144530"/>
    <lineage>
        <taxon>Eukaryota</taxon>
        <taxon>Fungi</taxon>
        <taxon>Fungi incertae sedis</taxon>
        <taxon>Mucoromycota</taxon>
        <taxon>Glomeromycotina</taxon>
        <taxon>Glomeromycetes</taxon>
        <taxon>Archaeosporales</taxon>
        <taxon>Ambisporaceae</taxon>
        <taxon>Ambispora</taxon>
    </lineage>
</organism>
<name>A0A9N8WFI0_9GLOM</name>
<dbReference type="GO" id="GO:0019887">
    <property type="term" value="F:protein kinase regulator activity"/>
    <property type="evidence" value="ECO:0007669"/>
    <property type="project" value="UniProtKB-ARBA"/>
</dbReference>
<evidence type="ECO:0000256" key="3">
    <source>
        <dbReference type="ARBA" id="ARBA00023127"/>
    </source>
</evidence>
<keyword evidence="2" id="KW-0132">Cell division</keyword>
<dbReference type="PANTHER" id="PTHR10177">
    <property type="entry name" value="CYCLINS"/>
    <property type="match status" value="1"/>
</dbReference>
<keyword evidence="8" id="KW-1185">Reference proteome</keyword>
<dbReference type="GO" id="GO:0051726">
    <property type="term" value="P:regulation of cell cycle"/>
    <property type="evidence" value="ECO:0007669"/>
    <property type="project" value="UniProtKB-ARBA"/>
</dbReference>
<evidence type="ECO:0000313" key="7">
    <source>
        <dbReference type="EMBL" id="CAG8488146.1"/>
    </source>
</evidence>
<feature type="domain" description="Cyclin-like" evidence="6">
    <location>
        <begin position="305"/>
        <end position="382"/>
    </location>
</feature>
<dbReference type="OrthoDB" id="5590282at2759"/>
<dbReference type="InterPro" id="IPR039361">
    <property type="entry name" value="Cyclin"/>
</dbReference>
<feature type="non-terminal residue" evidence="7">
    <location>
        <position position="387"/>
    </location>
</feature>
<keyword evidence="3 5" id="KW-0195">Cyclin</keyword>
<feature type="domain" description="Cyclin-like" evidence="6">
    <location>
        <begin position="202"/>
        <end position="292"/>
    </location>
</feature>
<dbReference type="SUPFAM" id="SSF47954">
    <property type="entry name" value="Cyclin-like"/>
    <property type="match status" value="2"/>
</dbReference>
<evidence type="ECO:0000256" key="2">
    <source>
        <dbReference type="ARBA" id="ARBA00022618"/>
    </source>
</evidence>
<dbReference type="Gene3D" id="1.10.472.10">
    <property type="entry name" value="Cyclin-like"/>
    <property type="match status" value="2"/>
</dbReference>
<evidence type="ECO:0000313" key="8">
    <source>
        <dbReference type="Proteomes" id="UP000789831"/>
    </source>
</evidence>
<accession>A0A9N8WFI0</accession>
<comment type="caution">
    <text evidence="7">The sequence shown here is derived from an EMBL/GenBank/DDBJ whole genome shotgun (WGS) entry which is preliminary data.</text>
</comment>
<sequence length="387" mass="45071">MYSVAATELHTSKETILHELQNKKKSETRLTDVSYKSNYYQNYDNDIFEENFDEGDVYYDDDIETLVDELAEYPSSTSTAYSPDPDKENKEYYATFSSSRAMNTIAATTNTFIQQTTPLTTNYLIDASTNASSMSSLLSPNHCRNRFVKCRFDNSIWLEADKDEVDETEKIMLEQELQCMPRYEMIAEQPEITWDMRKRVIRWIIEVHIYFSEGNELSDESLYLAVNILDQYLSVARVDNKHLQLVAITSLWIAIKYLETRDKVPTIDRLIHLCGKGYPREYFTQMEKHVCKAIFWRFWSPTAEGFLKFESSNGLLDTKTLALARYLMEHTLLFEHFIDRLPSVIASSSLYLAKCILRKPVLLHTLSPDIDICSKLIGELVRTRRDE</sequence>
<dbReference type="FunFam" id="1.10.472.10:FF:000010">
    <property type="entry name" value="G1/S-specific cyclin Cln1"/>
    <property type="match status" value="1"/>
</dbReference>
<proteinExistence type="inferred from homology"/>
<dbReference type="Pfam" id="PF02984">
    <property type="entry name" value="Cyclin_C"/>
    <property type="match status" value="1"/>
</dbReference>
<evidence type="ECO:0000259" key="6">
    <source>
        <dbReference type="SMART" id="SM00385"/>
    </source>
</evidence>
<reference evidence="7" key="1">
    <citation type="submission" date="2021-06" db="EMBL/GenBank/DDBJ databases">
        <authorList>
            <person name="Kallberg Y."/>
            <person name="Tangrot J."/>
            <person name="Rosling A."/>
        </authorList>
    </citation>
    <scope>NUCLEOTIDE SEQUENCE</scope>
    <source>
        <strain evidence="7">MT106</strain>
    </source>
</reference>
<dbReference type="InterPro" id="IPR013763">
    <property type="entry name" value="Cyclin-like_dom"/>
</dbReference>
<gene>
    <name evidence="7" type="ORF">AGERDE_LOCUS3605</name>
</gene>
<dbReference type="Proteomes" id="UP000789831">
    <property type="component" value="Unassembled WGS sequence"/>
</dbReference>
<evidence type="ECO:0000256" key="4">
    <source>
        <dbReference type="ARBA" id="ARBA00023306"/>
    </source>
</evidence>
<dbReference type="InterPro" id="IPR036915">
    <property type="entry name" value="Cyclin-like_sf"/>
</dbReference>
<dbReference type="Pfam" id="PF00134">
    <property type="entry name" value="Cyclin_N"/>
    <property type="match status" value="1"/>
</dbReference>
<evidence type="ECO:0000256" key="1">
    <source>
        <dbReference type="ARBA" id="ARBA00008742"/>
    </source>
</evidence>
<protein>
    <submittedName>
        <fullName evidence="7">838_t:CDS:1</fullName>
    </submittedName>
</protein>
<dbReference type="EMBL" id="CAJVPL010000365">
    <property type="protein sequence ID" value="CAG8488146.1"/>
    <property type="molecule type" value="Genomic_DNA"/>
</dbReference>